<dbReference type="Proteomes" id="UP001193501">
    <property type="component" value="Unassembled WGS sequence"/>
</dbReference>
<comment type="caution">
    <text evidence="3">The sequence shown here is derived from an EMBL/GenBank/DDBJ whole genome shotgun (WGS) entry which is preliminary data.</text>
</comment>
<sequence>MLRYAFALMLAATPVLAQEMTAEERAAFRAEVKAYLLENPEVLVEAMDVLQSRQAEAAAQADAQALATYKDAILASKADWVGGNPQGDVTVVEFMDYRCTYCRKAYEEVANLVEGDGNIRFVVKEFPILGPDSLASSQFAIAVRMLHGDAAYEKAHDALIALRGSPDAETLGRLAESLSLEPGPILAKMDTPEVAQVIADNHALAQQLNITGTPTFVIGDEMLRGYVPEEGMKEIVAAVRG</sequence>
<name>A0AAE4YD44_9RHOB</name>
<feature type="signal peptide" evidence="1">
    <location>
        <begin position="1"/>
        <end position="17"/>
    </location>
</feature>
<feature type="domain" description="Thioredoxin" evidence="2">
    <location>
        <begin position="55"/>
        <end position="241"/>
    </location>
</feature>
<dbReference type="InterPro" id="IPR051470">
    <property type="entry name" value="Thiol:disulfide_interchange"/>
</dbReference>
<dbReference type="EMBL" id="JAABNR010000017">
    <property type="protein sequence ID" value="NBZ89078.1"/>
    <property type="molecule type" value="Genomic_DNA"/>
</dbReference>
<dbReference type="GO" id="GO:0016491">
    <property type="term" value="F:oxidoreductase activity"/>
    <property type="evidence" value="ECO:0007669"/>
    <property type="project" value="InterPro"/>
</dbReference>
<keyword evidence="4" id="KW-1185">Reference proteome</keyword>
<dbReference type="InterPro" id="IPR036249">
    <property type="entry name" value="Thioredoxin-like_sf"/>
</dbReference>
<gene>
    <name evidence="3" type="ORF">GV832_15915</name>
</gene>
<evidence type="ECO:0000313" key="4">
    <source>
        <dbReference type="Proteomes" id="UP001193501"/>
    </source>
</evidence>
<reference evidence="3" key="1">
    <citation type="submission" date="2020-01" db="EMBL/GenBank/DDBJ databases">
        <authorList>
            <person name="Chen W.-M."/>
        </authorList>
    </citation>
    <scope>NUCLEOTIDE SEQUENCE</scope>
    <source>
        <strain evidence="3">CYK-10</strain>
    </source>
</reference>
<dbReference type="PANTHER" id="PTHR35272">
    <property type="entry name" value="THIOL:DISULFIDE INTERCHANGE PROTEIN DSBC-RELATED"/>
    <property type="match status" value="1"/>
</dbReference>
<dbReference type="InterPro" id="IPR001853">
    <property type="entry name" value="DSBA-like_thioredoxin_dom"/>
</dbReference>
<dbReference type="CDD" id="cd03023">
    <property type="entry name" value="DsbA_Com1_like"/>
    <property type="match status" value="1"/>
</dbReference>
<dbReference type="InterPro" id="IPR013766">
    <property type="entry name" value="Thioredoxin_domain"/>
</dbReference>
<dbReference type="PANTHER" id="PTHR35272:SF3">
    <property type="entry name" value="THIOL:DISULFIDE INTERCHANGE PROTEIN DSBC"/>
    <property type="match status" value="1"/>
</dbReference>
<dbReference type="InterPro" id="IPR041205">
    <property type="entry name" value="ScsC_N"/>
</dbReference>
<accession>A0AAE4YD44</accession>
<dbReference type="Pfam" id="PF01323">
    <property type="entry name" value="DSBA"/>
    <property type="match status" value="1"/>
</dbReference>
<dbReference type="PROSITE" id="PS51352">
    <property type="entry name" value="THIOREDOXIN_2"/>
    <property type="match status" value="1"/>
</dbReference>
<proteinExistence type="predicted"/>
<feature type="chain" id="PRO_5041976095" evidence="1">
    <location>
        <begin position="18"/>
        <end position="241"/>
    </location>
</feature>
<dbReference type="AlphaFoldDB" id="A0AAE4YD44"/>
<evidence type="ECO:0000256" key="1">
    <source>
        <dbReference type="SAM" id="SignalP"/>
    </source>
</evidence>
<organism evidence="3 4">
    <name type="scientific">Stagnihabitans tardus</name>
    <dbReference type="NCBI Taxonomy" id="2699202"/>
    <lineage>
        <taxon>Bacteria</taxon>
        <taxon>Pseudomonadati</taxon>
        <taxon>Pseudomonadota</taxon>
        <taxon>Alphaproteobacteria</taxon>
        <taxon>Rhodobacterales</taxon>
        <taxon>Paracoccaceae</taxon>
        <taxon>Stagnihabitans</taxon>
    </lineage>
</organism>
<dbReference type="Pfam" id="PF18312">
    <property type="entry name" value="ScsC_N"/>
    <property type="match status" value="1"/>
</dbReference>
<dbReference type="SUPFAM" id="SSF52833">
    <property type="entry name" value="Thioredoxin-like"/>
    <property type="match status" value="1"/>
</dbReference>
<keyword evidence="1" id="KW-0732">Signal</keyword>
<protein>
    <submittedName>
        <fullName evidence="3">Thioredoxin domain-containing protein</fullName>
    </submittedName>
</protein>
<evidence type="ECO:0000259" key="2">
    <source>
        <dbReference type="PROSITE" id="PS51352"/>
    </source>
</evidence>
<evidence type="ECO:0000313" key="3">
    <source>
        <dbReference type="EMBL" id="NBZ89078.1"/>
    </source>
</evidence>
<dbReference type="Gene3D" id="3.40.30.10">
    <property type="entry name" value="Glutaredoxin"/>
    <property type="match status" value="1"/>
</dbReference>